<dbReference type="OrthoDB" id="9771932at2"/>
<organism evidence="3 4">
    <name type="scientific">Lutibacter agarilyticus</name>
    <dbReference type="NCBI Taxonomy" id="1109740"/>
    <lineage>
        <taxon>Bacteria</taxon>
        <taxon>Pseudomonadati</taxon>
        <taxon>Bacteroidota</taxon>
        <taxon>Flavobacteriia</taxon>
        <taxon>Flavobacteriales</taxon>
        <taxon>Flavobacteriaceae</taxon>
        <taxon>Lutibacter</taxon>
    </lineage>
</organism>
<gene>
    <name evidence="3" type="ORF">SAMN06265371_11318</name>
</gene>
<reference evidence="3 4" key="1">
    <citation type="submission" date="2017-06" db="EMBL/GenBank/DDBJ databases">
        <authorList>
            <person name="Kim H.J."/>
            <person name="Triplett B.A."/>
        </authorList>
    </citation>
    <scope>NUCLEOTIDE SEQUENCE [LARGE SCALE GENOMIC DNA]</scope>
    <source>
        <strain evidence="3 4">DSM 29150</strain>
    </source>
</reference>
<sequence>MDLPIIDTHIHIWDLKKLTYPWLKNMQPIVNQTYLMSDYDKAIGCQKVESMVFVQCECKPEQFQEELQWVQNIADVDKRLQGIIPWAPLHTGNAVEPILQGFKKDPRIKGVRQIIQFEEDPDFCLKPDFIRGVQLLGQYGLHFEITIDPSHFKAVMKLIEKCPDTRFILDHIGNPNIDKQELHPWKELIKNFADSGPHYCKFSNFLGNANLKNWKINDLKPFSEVVIESFGPKRLIWGSDWPPLERAATWQTWLQVAETLTKDLNENDKSLVFRENAIQFYGLNN</sequence>
<name>A0A238Z5K6_9FLAO</name>
<dbReference type="AlphaFoldDB" id="A0A238Z5K6"/>
<dbReference type="InterPro" id="IPR032466">
    <property type="entry name" value="Metal_Hydrolase"/>
</dbReference>
<dbReference type="EMBL" id="FZNT01000013">
    <property type="protein sequence ID" value="SNR78113.1"/>
    <property type="molecule type" value="Genomic_DNA"/>
</dbReference>
<dbReference type="InterPro" id="IPR052350">
    <property type="entry name" value="Metallo-dep_Lactonases"/>
</dbReference>
<dbReference type="GO" id="GO:0016787">
    <property type="term" value="F:hydrolase activity"/>
    <property type="evidence" value="ECO:0007669"/>
    <property type="project" value="InterPro"/>
</dbReference>
<proteinExistence type="inferred from homology"/>
<dbReference type="SUPFAM" id="SSF51556">
    <property type="entry name" value="Metallo-dependent hydrolases"/>
    <property type="match status" value="1"/>
</dbReference>
<dbReference type="RefSeq" id="WP_089382922.1">
    <property type="nucleotide sequence ID" value="NZ_FZNT01000013.1"/>
</dbReference>
<dbReference type="PANTHER" id="PTHR43569:SF2">
    <property type="entry name" value="AMIDOHYDROLASE-RELATED DOMAIN-CONTAINING PROTEIN"/>
    <property type="match status" value="1"/>
</dbReference>
<accession>A0A238Z5K6</accession>
<dbReference type="Proteomes" id="UP000198384">
    <property type="component" value="Unassembled WGS sequence"/>
</dbReference>
<protein>
    <submittedName>
        <fullName evidence="3">L-fuconolactonase</fullName>
    </submittedName>
</protein>
<evidence type="ECO:0000313" key="3">
    <source>
        <dbReference type="EMBL" id="SNR78113.1"/>
    </source>
</evidence>
<dbReference type="Gene3D" id="3.20.20.140">
    <property type="entry name" value="Metal-dependent hydrolases"/>
    <property type="match status" value="1"/>
</dbReference>
<feature type="domain" description="Amidohydrolase-related" evidence="2">
    <location>
        <begin position="6"/>
        <end position="283"/>
    </location>
</feature>
<dbReference type="InterPro" id="IPR006680">
    <property type="entry name" value="Amidohydro-rel"/>
</dbReference>
<comment type="similarity">
    <text evidence="1">Belongs to the metallo-dependent hydrolases superfamily.</text>
</comment>
<evidence type="ECO:0000256" key="1">
    <source>
        <dbReference type="ARBA" id="ARBA00038310"/>
    </source>
</evidence>
<dbReference type="Pfam" id="PF04909">
    <property type="entry name" value="Amidohydro_2"/>
    <property type="match status" value="1"/>
</dbReference>
<evidence type="ECO:0000259" key="2">
    <source>
        <dbReference type="Pfam" id="PF04909"/>
    </source>
</evidence>
<evidence type="ECO:0000313" key="4">
    <source>
        <dbReference type="Proteomes" id="UP000198384"/>
    </source>
</evidence>
<dbReference type="PANTHER" id="PTHR43569">
    <property type="entry name" value="AMIDOHYDROLASE"/>
    <property type="match status" value="1"/>
</dbReference>
<keyword evidence="4" id="KW-1185">Reference proteome</keyword>